<reference evidence="2 3" key="1">
    <citation type="submission" date="2015-07" db="EMBL/GenBank/DDBJ databases">
        <title>Comparative genomics of the Sigatoka disease complex on banana suggests a link between parallel evolutionary changes in Pseudocercospora fijiensis and Pseudocercospora eumusae and increased virulence on the banana host.</title>
        <authorList>
            <person name="Chang T.-C."/>
            <person name="Salvucci A."/>
            <person name="Crous P.W."/>
            <person name="Stergiopoulos I."/>
        </authorList>
    </citation>
    <scope>NUCLEOTIDE SEQUENCE [LARGE SCALE GENOMIC DNA]</scope>
    <source>
        <strain evidence="2 3">CBS 114824</strain>
    </source>
</reference>
<protein>
    <recommendedName>
        <fullName evidence="1">Myb-like domain-containing protein</fullName>
    </recommendedName>
</protein>
<name>A0A139GV04_9PEZI</name>
<dbReference type="SUPFAM" id="SSF46689">
    <property type="entry name" value="Homeodomain-like"/>
    <property type="match status" value="1"/>
</dbReference>
<evidence type="ECO:0000259" key="1">
    <source>
        <dbReference type="Pfam" id="PF00249"/>
    </source>
</evidence>
<feature type="domain" description="Myb-like" evidence="1">
    <location>
        <begin position="127"/>
        <end position="163"/>
    </location>
</feature>
<evidence type="ECO:0000313" key="3">
    <source>
        <dbReference type="Proteomes" id="UP000070133"/>
    </source>
</evidence>
<evidence type="ECO:0000313" key="2">
    <source>
        <dbReference type="EMBL" id="KXS94025.1"/>
    </source>
</evidence>
<dbReference type="Pfam" id="PF00249">
    <property type="entry name" value="Myb_DNA-binding"/>
    <property type="match status" value="1"/>
</dbReference>
<keyword evidence="3" id="KW-1185">Reference proteome</keyword>
<comment type="caution">
    <text evidence="2">The sequence shown here is derived from an EMBL/GenBank/DDBJ whole genome shotgun (WGS) entry which is preliminary data.</text>
</comment>
<organism evidence="2 3">
    <name type="scientific">Pseudocercospora eumusae</name>
    <dbReference type="NCBI Taxonomy" id="321146"/>
    <lineage>
        <taxon>Eukaryota</taxon>
        <taxon>Fungi</taxon>
        <taxon>Dikarya</taxon>
        <taxon>Ascomycota</taxon>
        <taxon>Pezizomycotina</taxon>
        <taxon>Dothideomycetes</taxon>
        <taxon>Dothideomycetidae</taxon>
        <taxon>Mycosphaerellales</taxon>
        <taxon>Mycosphaerellaceae</taxon>
        <taxon>Pseudocercospora</taxon>
    </lineage>
</organism>
<dbReference type="CDD" id="cd00167">
    <property type="entry name" value="SANT"/>
    <property type="match status" value="1"/>
</dbReference>
<dbReference type="InterPro" id="IPR009057">
    <property type="entry name" value="Homeodomain-like_sf"/>
</dbReference>
<sequence>MKLQALRKEAGLTPELPRSKAVRRIDQKRWSQDEYDIAIRLRNEGQSYVHIAETLGRSYLSVVNKFKAHNSPATHLWSKAEIEHVKKLRSLGMSSRDIHKAMSHRGGGRISDILRSISGGARAPAHRPWSDEESATLCDLRKQGKTWKEVALRLPGRSVLACVAKDVRERSLHDGSRLQ</sequence>
<dbReference type="InterPro" id="IPR001005">
    <property type="entry name" value="SANT/Myb"/>
</dbReference>
<dbReference type="Gene3D" id="1.10.10.60">
    <property type="entry name" value="Homeodomain-like"/>
    <property type="match status" value="1"/>
</dbReference>
<dbReference type="EMBL" id="LFZN01000341">
    <property type="protein sequence ID" value="KXS94025.1"/>
    <property type="molecule type" value="Genomic_DNA"/>
</dbReference>
<dbReference type="Proteomes" id="UP000070133">
    <property type="component" value="Unassembled WGS sequence"/>
</dbReference>
<accession>A0A139GV04</accession>
<gene>
    <name evidence="2" type="ORF">AC578_1451</name>
</gene>
<dbReference type="AlphaFoldDB" id="A0A139GV04"/>
<dbReference type="OrthoDB" id="5132974at2759"/>
<proteinExistence type="predicted"/>